<dbReference type="GO" id="GO:0030246">
    <property type="term" value="F:carbohydrate binding"/>
    <property type="evidence" value="ECO:0007669"/>
    <property type="project" value="InterPro"/>
</dbReference>
<dbReference type="SUPFAM" id="SSF49785">
    <property type="entry name" value="Galactose-binding domain-like"/>
    <property type="match status" value="2"/>
</dbReference>
<accession>A0A8J3IXM0</accession>
<organism evidence="7 8">
    <name type="scientific">Reticulibacter mediterranei</name>
    <dbReference type="NCBI Taxonomy" id="2778369"/>
    <lineage>
        <taxon>Bacteria</taxon>
        <taxon>Bacillati</taxon>
        <taxon>Chloroflexota</taxon>
        <taxon>Ktedonobacteria</taxon>
        <taxon>Ktedonobacterales</taxon>
        <taxon>Reticulibacteraceae</taxon>
        <taxon>Reticulibacter</taxon>
    </lineage>
</organism>
<dbReference type="InterPro" id="IPR005084">
    <property type="entry name" value="CBM6"/>
</dbReference>
<dbReference type="Pfam" id="PF17801">
    <property type="entry name" value="Melibiase_C"/>
    <property type="match status" value="1"/>
</dbReference>
<evidence type="ECO:0000256" key="4">
    <source>
        <dbReference type="ARBA" id="ARBA00023295"/>
    </source>
</evidence>
<keyword evidence="4 5" id="KW-0326">Glycosidase</keyword>
<dbReference type="InterPro" id="IPR013785">
    <property type="entry name" value="Aldolase_TIM"/>
</dbReference>
<dbReference type="RefSeq" id="WP_220208712.1">
    <property type="nucleotide sequence ID" value="NZ_BNJK01000002.1"/>
</dbReference>
<dbReference type="Gene3D" id="2.60.40.1180">
    <property type="entry name" value="Golgi alpha-mannosidase II"/>
    <property type="match status" value="1"/>
</dbReference>
<keyword evidence="8" id="KW-1185">Reference proteome</keyword>
<feature type="domain" description="CBM6" evidence="6">
    <location>
        <begin position="452"/>
        <end position="574"/>
    </location>
</feature>
<dbReference type="InterPro" id="IPR055240">
    <property type="entry name" value="CBM13-like"/>
</dbReference>
<keyword evidence="2" id="KW-0732">Signal</keyword>
<dbReference type="Gene3D" id="3.20.20.70">
    <property type="entry name" value="Aldolase class I"/>
    <property type="match status" value="1"/>
</dbReference>
<gene>
    <name evidence="7" type="ORF">KSF_079840</name>
</gene>
<dbReference type="PANTHER" id="PTHR11452:SF42">
    <property type="entry name" value="ALPHA-GALACTOSIDASE"/>
    <property type="match status" value="1"/>
</dbReference>
<dbReference type="Proteomes" id="UP000597444">
    <property type="component" value="Unassembled WGS sequence"/>
</dbReference>
<comment type="similarity">
    <text evidence="1 5">Belongs to the glycosyl hydrolase 27 family.</text>
</comment>
<dbReference type="InterPro" id="IPR017853">
    <property type="entry name" value="GH"/>
</dbReference>
<dbReference type="GO" id="GO:0004557">
    <property type="term" value="F:alpha-galactosidase activity"/>
    <property type="evidence" value="ECO:0007669"/>
    <property type="project" value="UniProtKB-EC"/>
</dbReference>
<keyword evidence="5" id="KW-1015">Disulfide bond</keyword>
<evidence type="ECO:0000256" key="5">
    <source>
        <dbReference type="RuleBase" id="RU361168"/>
    </source>
</evidence>
<dbReference type="InterPro" id="IPR008979">
    <property type="entry name" value="Galactose-bd-like_sf"/>
</dbReference>
<dbReference type="PROSITE" id="PS51175">
    <property type="entry name" value="CBM6"/>
    <property type="match status" value="2"/>
</dbReference>
<keyword evidence="3 5" id="KW-0378">Hydrolase</keyword>
<dbReference type="PRINTS" id="PR00740">
    <property type="entry name" value="GLHYDRLASE27"/>
</dbReference>
<dbReference type="InterPro" id="IPR002241">
    <property type="entry name" value="Glyco_hydro_27"/>
</dbReference>
<dbReference type="InterPro" id="IPR041233">
    <property type="entry name" value="Melibiase_C"/>
</dbReference>
<dbReference type="CDD" id="cd04081">
    <property type="entry name" value="CBM35_galactosidase-like"/>
    <property type="match status" value="2"/>
</dbReference>
<dbReference type="PROSITE" id="PS51257">
    <property type="entry name" value="PROKAR_LIPOPROTEIN"/>
    <property type="match status" value="1"/>
</dbReference>
<dbReference type="PROSITE" id="PS00512">
    <property type="entry name" value="ALPHA_GALACTOSIDASE"/>
    <property type="match status" value="1"/>
</dbReference>
<dbReference type="SUPFAM" id="SSF51445">
    <property type="entry name" value="(Trans)glycosidases"/>
    <property type="match status" value="1"/>
</dbReference>
<evidence type="ECO:0000256" key="3">
    <source>
        <dbReference type="ARBA" id="ARBA00022801"/>
    </source>
</evidence>
<reference evidence="7" key="1">
    <citation type="submission" date="2020-10" db="EMBL/GenBank/DDBJ databases">
        <title>Taxonomic study of unclassified bacteria belonging to the class Ktedonobacteria.</title>
        <authorList>
            <person name="Yabe S."/>
            <person name="Wang C.M."/>
            <person name="Zheng Y."/>
            <person name="Sakai Y."/>
            <person name="Cavaletti L."/>
            <person name="Monciardini P."/>
            <person name="Donadio S."/>
        </authorList>
    </citation>
    <scope>NUCLEOTIDE SEQUENCE</scope>
    <source>
        <strain evidence="7">ID150040</strain>
    </source>
</reference>
<evidence type="ECO:0000313" key="8">
    <source>
        <dbReference type="Proteomes" id="UP000597444"/>
    </source>
</evidence>
<dbReference type="AlphaFoldDB" id="A0A8J3IXM0"/>
<dbReference type="EMBL" id="BNJK01000002">
    <property type="protein sequence ID" value="GHO97936.1"/>
    <property type="molecule type" value="Genomic_DNA"/>
</dbReference>
<dbReference type="GO" id="GO:0005975">
    <property type="term" value="P:carbohydrate metabolic process"/>
    <property type="evidence" value="ECO:0007669"/>
    <property type="project" value="InterPro"/>
</dbReference>
<dbReference type="Pfam" id="PF22704">
    <property type="entry name" value="CBM13-like"/>
    <property type="match status" value="1"/>
</dbReference>
<feature type="domain" description="CBM6" evidence="6">
    <location>
        <begin position="580"/>
        <end position="705"/>
    </location>
</feature>
<comment type="caution">
    <text evidence="7">The sequence shown here is derived from an EMBL/GenBank/DDBJ whole genome shotgun (WGS) entry which is preliminary data.</text>
</comment>
<dbReference type="SUPFAM" id="SSF51011">
    <property type="entry name" value="Glycosyl hydrolase domain"/>
    <property type="match status" value="1"/>
</dbReference>
<dbReference type="InterPro" id="IPR013780">
    <property type="entry name" value="Glyco_hydro_b"/>
</dbReference>
<dbReference type="InterPro" id="IPR000111">
    <property type="entry name" value="Glyco_hydro_27/36_CS"/>
</dbReference>
<proteinExistence type="inferred from homology"/>
<dbReference type="Gene3D" id="2.60.120.260">
    <property type="entry name" value="Galactose-binding domain-like"/>
    <property type="match status" value="2"/>
</dbReference>
<dbReference type="EC" id="3.2.1.22" evidence="5"/>
<name>A0A8J3IXM0_9CHLR</name>
<sequence length="705" mass="74510">MMKQGFRFLYRFAATFALVVLISGCTFTALTLFVQPPTAHASSNGLANKPLLGWSSWSSIRSSPTEAKIEAQAQAMSSTLKSHGYNYIDMDDFWYLNPSTTVDQYGRWVPDSNKFPDGIAGLASYIHGLGLKFGIYLTPGIPVAAVKQNTPIQNTSYHAQDIADTSKYETNYNYGSGIMYYIDYSKPGAQEFVNSWANQLAGWGVDFLKIDGVGNNDISDIQAWNKALQQSGRQIYFHLSNSLDINNVSTWRANANGWRISGDVECYCSTLVTWGSVSSRFNQAPQWVAWGGPGGWNDLDSLDVGNGSKDGLTNDERQSVMTLWSISAAPLYVGDDLTTLDSYGQSLLTNDEVLAIDQSGVVGAPLVPNATTQVWRAYQPDGSYAVALFNLGSTSAPVTVNWGDLGFAGAASVRDLWSRSNLGTFSNSFSATLNSHASRLLKIVPASANTALSYEAEATANTLSGGARVLSCSGCSGGSTVGYVGNGGVLTFNNISANATGAYALTIAYASGEDRYSNISVNGGANSLLRFASTGSFTTVGKLVVTVNLNAGNNTIAFSNASGWGPDFDRITLPPRLNLTFYEAEASSNTIAGGASISNCTGCSGGKKVGYVGSGGTLTFNGVNASSAGTHTLVIYYLDGDSGRTANLSINGGSATTLNFPGTNGGDWNTVYTYSVMVNLNAGNNTIAFANSAAYAPDFDRIGIA</sequence>
<evidence type="ECO:0000256" key="2">
    <source>
        <dbReference type="ARBA" id="ARBA00022729"/>
    </source>
</evidence>
<dbReference type="CDD" id="cd14792">
    <property type="entry name" value="GH27"/>
    <property type="match status" value="1"/>
</dbReference>
<evidence type="ECO:0000259" key="6">
    <source>
        <dbReference type="PROSITE" id="PS51175"/>
    </source>
</evidence>
<evidence type="ECO:0000313" key="7">
    <source>
        <dbReference type="EMBL" id="GHO97936.1"/>
    </source>
</evidence>
<protein>
    <recommendedName>
        <fullName evidence="5">Alpha-galactosidase</fullName>
        <ecNumber evidence="5">3.2.1.22</ecNumber>
    </recommendedName>
    <alternativeName>
        <fullName evidence="5">Melibiase</fullName>
    </alternativeName>
</protein>
<comment type="catalytic activity">
    <reaction evidence="5">
        <text>Hydrolysis of terminal, non-reducing alpha-D-galactose residues in alpha-D-galactosides, including galactose oligosaccharides, galactomannans and galactolipids.</text>
        <dbReference type="EC" id="3.2.1.22"/>
    </reaction>
</comment>
<evidence type="ECO:0000256" key="1">
    <source>
        <dbReference type="ARBA" id="ARBA00009743"/>
    </source>
</evidence>
<dbReference type="Pfam" id="PF16990">
    <property type="entry name" value="CBM_35"/>
    <property type="match status" value="1"/>
</dbReference>
<dbReference type="PANTHER" id="PTHR11452">
    <property type="entry name" value="ALPHA-GALACTOSIDASE/ALPHA-N-ACETYLGALACTOSAMINIDASE"/>
    <property type="match status" value="1"/>
</dbReference>
<dbReference type="Pfam" id="PF16499">
    <property type="entry name" value="Melibiase_2"/>
    <property type="match status" value="2"/>
</dbReference>